<comment type="caution">
    <text evidence="2">The sequence shown here is derived from an EMBL/GenBank/DDBJ whole genome shotgun (WGS) entry which is preliminary data.</text>
</comment>
<sequence>MHHHGYSWLGEKKAFDNEGVRRPAPGHTPPSGGDEGLRERHRAAVADFPLTPIPPIQTAHWLVKPASLVRGTWAEPGEAGQWLGTELTAYAARFASPAERADEWLELLVRGAVGRLAWGGDVSLGHYLVGTTFHSVALVTCSPNRADPRLRCPVGTGER</sequence>
<feature type="region of interest" description="Disordered" evidence="1">
    <location>
        <begin position="18"/>
        <end position="37"/>
    </location>
</feature>
<keyword evidence="3" id="KW-1185">Reference proteome</keyword>
<evidence type="ECO:0000313" key="2">
    <source>
        <dbReference type="EMBL" id="MCK8680608.1"/>
    </source>
</evidence>
<gene>
    <name evidence="2" type="ORF">M1O15_25070</name>
</gene>
<proteinExistence type="predicted"/>
<name>A0ABT0IH02_9ACTN</name>
<reference evidence="2 3" key="1">
    <citation type="submission" date="2022-04" db="EMBL/GenBank/DDBJ databases">
        <title>Streptomyces sp. nov. LCR6-01 isolated from Lichen of Dirinaria sp.</title>
        <authorList>
            <person name="Kanchanasin P."/>
            <person name="Tanasupawat S."/>
            <person name="Phongsopitanun W."/>
        </authorList>
    </citation>
    <scope>NUCLEOTIDE SEQUENCE [LARGE SCALE GENOMIC DNA]</scope>
    <source>
        <strain evidence="2 3">LCR6-01</strain>
    </source>
</reference>
<evidence type="ECO:0000256" key="1">
    <source>
        <dbReference type="SAM" id="MobiDB-lite"/>
    </source>
</evidence>
<organism evidence="2 3">
    <name type="scientific">Streptomyces lichenis</name>
    <dbReference type="NCBI Taxonomy" id="2306967"/>
    <lineage>
        <taxon>Bacteria</taxon>
        <taxon>Bacillati</taxon>
        <taxon>Actinomycetota</taxon>
        <taxon>Actinomycetes</taxon>
        <taxon>Kitasatosporales</taxon>
        <taxon>Streptomycetaceae</taxon>
        <taxon>Streptomyces</taxon>
    </lineage>
</organism>
<dbReference type="RefSeq" id="WP_248636420.1">
    <property type="nucleotide sequence ID" value="NZ_JALPTH010000028.1"/>
</dbReference>
<dbReference type="Proteomes" id="UP001522868">
    <property type="component" value="Unassembled WGS sequence"/>
</dbReference>
<accession>A0ABT0IH02</accession>
<protein>
    <submittedName>
        <fullName evidence="2">Uncharacterized protein</fullName>
    </submittedName>
</protein>
<evidence type="ECO:0000313" key="3">
    <source>
        <dbReference type="Proteomes" id="UP001522868"/>
    </source>
</evidence>
<dbReference type="EMBL" id="JALPTH010000028">
    <property type="protein sequence ID" value="MCK8680608.1"/>
    <property type="molecule type" value="Genomic_DNA"/>
</dbReference>